<protein>
    <recommendedName>
        <fullName evidence="3">DUF1499 domain-containing protein</fullName>
    </recommendedName>
</protein>
<dbReference type="PANTHER" id="PTHR34801">
    <property type="entry name" value="EXPRESSED PROTEIN"/>
    <property type="match status" value="1"/>
</dbReference>
<dbReference type="PANTHER" id="PTHR34801:SF6">
    <property type="entry name" value="SLL1620 PROTEIN"/>
    <property type="match status" value="1"/>
</dbReference>
<accession>A0A563VMD7</accession>
<evidence type="ECO:0008006" key="3">
    <source>
        <dbReference type="Google" id="ProtNLM"/>
    </source>
</evidence>
<sequence>MIIRKIFPIVMLKYNLSRLKATAVIISLISTITMGWAAPGWAVPSYNIGALPIVKDIFAGTSPDNLGVHDGLLSPCPESPNCVVTQDADESHSIAPITYQTDLDIAKETLLKVLKVVPRTEVIEQTDDYIRAQSTSRLMGFIDDIEFYFPTDKKVIEMRSASRLGESDIGVNRRRLEQIRLAIADLNV</sequence>
<dbReference type="EMBL" id="CAACVJ010000058">
    <property type="protein sequence ID" value="VEP12503.1"/>
    <property type="molecule type" value="Genomic_DNA"/>
</dbReference>
<name>A0A563VMD7_9CYAN</name>
<dbReference type="Pfam" id="PF07386">
    <property type="entry name" value="DUF1499"/>
    <property type="match status" value="1"/>
</dbReference>
<evidence type="ECO:0000313" key="2">
    <source>
        <dbReference type="Proteomes" id="UP000320055"/>
    </source>
</evidence>
<proteinExistence type="predicted"/>
<reference evidence="1 2" key="1">
    <citation type="submission" date="2019-01" db="EMBL/GenBank/DDBJ databases">
        <authorList>
            <person name="Brito A."/>
        </authorList>
    </citation>
    <scope>NUCLEOTIDE SEQUENCE [LARGE SCALE GENOMIC DNA]</scope>
    <source>
        <strain evidence="1">1</strain>
    </source>
</reference>
<dbReference type="Proteomes" id="UP000320055">
    <property type="component" value="Unassembled WGS sequence"/>
</dbReference>
<gene>
    <name evidence="1" type="ORF">H1P_1500003</name>
</gene>
<evidence type="ECO:0000313" key="1">
    <source>
        <dbReference type="EMBL" id="VEP12503.1"/>
    </source>
</evidence>
<keyword evidence="2" id="KW-1185">Reference proteome</keyword>
<dbReference type="InterPro" id="IPR010865">
    <property type="entry name" value="DUF1499"/>
</dbReference>
<organism evidence="1 2">
    <name type="scientific">Hyella patelloides LEGE 07179</name>
    <dbReference type="NCBI Taxonomy" id="945734"/>
    <lineage>
        <taxon>Bacteria</taxon>
        <taxon>Bacillati</taxon>
        <taxon>Cyanobacteriota</taxon>
        <taxon>Cyanophyceae</taxon>
        <taxon>Pleurocapsales</taxon>
        <taxon>Hyellaceae</taxon>
        <taxon>Hyella</taxon>
    </lineage>
</organism>
<dbReference type="AlphaFoldDB" id="A0A563VMD7"/>